<organism evidence="1 2">
    <name type="scientific">Gossypium tomentosum</name>
    <name type="common">Hawaiian cotton</name>
    <name type="synonym">Gossypium sandvicense</name>
    <dbReference type="NCBI Taxonomy" id="34277"/>
    <lineage>
        <taxon>Eukaryota</taxon>
        <taxon>Viridiplantae</taxon>
        <taxon>Streptophyta</taxon>
        <taxon>Embryophyta</taxon>
        <taxon>Tracheophyta</taxon>
        <taxon>Spermatophyta</taxon>
        <taxon>Magnoliopsida</taxon>
        <taxon>eudicotyledons</taxon>
        <taxon>Gunneridae</taxon>
        <taxon>Pentapetalae</taxon>
        <taxon>rosids</taxon>
        <taxon>malvids</taxon>
        <taxon>Malvales</taxon>
        <taxon>Malvaceae</taxon>
        <taxon>Malvoideae</taxon>
        <taxon>Gossypium</taxon>
    </lineage>
</organism>
<keyword evidence="2" id="KW-1185">Reference proteome</keyword>
<evidence type="ECO:0000313" key="1">
    <source>
        <dbReference type="EMBL" id="TYI06313.1"/>
    </source>
</evidence>
<evidence type="ECO:0008006" key="3">
    <source>
        <dbReference type="Google" id="ProtNLM"/>
    </source>
</evidence>
<reference evidence="1 2" key="1">
    <citation type="submission" date="2019-07" db="EMBL/GenBank/DDBJ databases">
        <title>WGS assembly of Gossypium tomentosum.</title>
        <authorList>
            <person name="Chen Z.J."/>
            <person name="Sreedasyam A."/>
            <person name="Ando A."/>
            <person name="Song Q."/>
            <person name="De L."/>
            <person name="Hulse-Kemp A."/>
            <person name="Ding M."/>
            <person name="Ye W."/>
            <person name="Kirkbride R."/>
            <person name="Jenkins J."/>
            <person name="Plott C."/>
            <person name="Lovell J."/>
            <person name="Lin Y.-M."/>
            <person name="Vaughn R."/>
            <person name="Liu B."/>
            <person name="Li W."/>
            <person name="Simpson S."/>
            <person name="Scheffler B."/>
            <person name="Saski C."/>
            <person name="Grover C."/>
            <person name="Hu G."/>
            <person name="Conover J."/>
            <person name="Carlson J."/>
            <person name="Shu S."/>
            <person name="Boston L."/>
            <person name="Williams M."/>
            <person name="Peterson D."/>
            <person name="Mcgee K."/>
            <person name="Jones D."/>
            <person name="Wendel J."/>
            <person name="Stelly D."/>
            <person name="Grimwood J."/>
            <person name="Schmutz J."/>
        </authorList>
    </citation>
    <scope>NUCLEOTIDE SEQUENCE [LARGE SCALE GENOMIC DNA]</scope>
    <source>
        <strain evidence="1">7179.01</strain>
    </source>
</reference>
<sequence>MSTEATKRSTTGALMMKQWKTDELKPSPALTAEPKKVIIKSADMKDDMQKEAVNIAISMLVSLQLEARYSSSVVRSMTLQSRSMRKKRRIKVEKAGIWLILWTLMKKRELRVKLLRLEEHTLRLRSQDLLFWMRQESYALAFSNVLASKRKLQGNKQFKLKNGST</sequence>
<dbReference type="EMBL" id="CM017619">
    <property type="protein sequence ID" value="TYI06313.1"/>
    <property type="molecule type" value="Genomic_DNA"/>
</dbReference>
<proteinExistence type="predicted"/>
<gene>
    <name evidence="1" type="ORF">ES332_A10G149900v1</name>
</gene>
<accession>A0A5D2NSD4</accession>
<dbReference type="Proteomes" id="UP000322667">
    <property type="component" value="Chromosome A10"/>
</dbReference>
<name>A0A5D2NSD4_GOSTO</name>
<protein>
    <recommendedName>
        <fullName evidence="3">Dynein light chain</fullName>
    </recommendedName>
</protein>
<evidence type="ECO:0000313" key="2">
    <source>
        <dbReference type="Proteomes" id="UP000322667"/>
    </source>
</evidence>
<dbReference type="AlphaFoldDB" id="A0A5D2NSD4"/>